<reference evidence="12 13" key="1">
    <citation type="submission" date="2020-08" db="EMBL/GenBank/DDBJ databases">
        <title>Plant Genome Project.</title>
        <authorList>
            <person name="Zhang R.-G."/>
        </authorList>
    </citation>
    <scope>NUCLEOTIDE SEQUENCE [LARGE SCALE GENOMIC DNA]</scope>
    <source>
        <tissue evidence="12">Rhizome</tissue>
    </source>
</reference>
<keyword evidence="13" id="KW-1185">Reference proteome</keyword>
<dbReference type="PANTHER" id="PTHR22050">
    <property type="entry name" value="RW1 PROTEIN HOMOLOG"/>
    <property type="match status" value="1"/>
</dbReference>
<dbReference type="PANTHER" id="PTHR22050:SF0">
    <property type="entry name" value="TRANSMEMBRANE PROTEIN 131 HOMOLOG"/>
    <property type="match status" value="1"/>
</dbReference>
<feature type="transmembrane region" description="Helical" evidence="8">
    <location>
        <begin position="682"/>
        <end position="704"/>
    </location>
</feature>
<name>A0A8J5HB63_ZINOF</name>
<evidence type="ECO:0000256" key="8">
    <source>
        <dbReference type="SAM" id="Phobius"/>
    </source>
</evidence>
<dbReference type="InterPro" id="IPR022113">
    <property type="entry name" value="TMEM131L_N"/>
</dbReference>
<evidence type="ECO:0000256" key="1">
    <source>
        <dbReference type="ARBA" id="ARBA00004479"/>
    </source>
</evidence>
<keyword evidence="6 8" id="KW-0472">Membrane</keyword>
<feature type="domain" description="Transmembrane protein 131-like N-terminal" evidence="9">
    <location>
        <begin position="184"/>
        <end position="267"/>
    </location>
</feature>
<comment type="subcellular location">
    <subcellularLocation>
        <location evidence="1">Membrane</location>
        <topology evidence="1">Single-pass type I membrane protein</topology>
    </subcellularLocation>
</comment>
<dbReference type="InterPro" id="IPR013783">
    <property type="entry name" value="Ig-like_fold"/>
</dbReference>
<evidence type="ECO:0000313" key="13">
    <source>
        <dbReference type="Proteomes" id="UP000734854"/>
    </source>
</evidence>
<protein>
    <recommendedName>
        <fullName evidence="14">Transmembrane protein 131-like N-terminal domain-containing protein</fullName>
    </recommendedName>
</protein>
<evidence type="ECO:0000256" key="2">
    <source>
        <dbReference type="ARBA" id="ARBA00006682"/>
    </source>
</evidence>
<dbReference type="Pfam" id="PF24474">
    <property type="entry name" value="DUF7579"/>
    <property type="match status" value="1"/>
</dbReference>
<dbReference type="InterPro" id="IPR039877">
    <property type="entry name" value="TMEM131-like"/>
</dbReference>
<evidence type="ECO:0000256" key="6">
    <source>
        <dbReference type="ARBA" id="ARBA00023136"/>
    </source>
</evidence>
<comment type="similarity">
    <text evidence="2">Belongs to the TMEM131 family.</text>
</comment>
<dbReference type="Gene3D" id="2.60.40.10">
    <property type="entry name" value="Immunoglobulins"/>
    <property type="match status" value="1"/>
</dbReference>
<sequence length="1372" mass="151541">MMLSCAVHIRSLFRGSLRPRSRPFPVLRWLSLVFGVLIVLVTSCVGAYNSCADDSVRGACVGAASFGFPATLVGLGPPEDDSCQDPDYGAQVGATISKWRPGGLAAFRSSNGRVVSCSLVDSMSGVDDWLSAGGKSSDMVDSTSCMAPLLADVWMSTSSGNTSELHDHSKHVDSGLHDGSSMDVEIIPHSLDWGERALYTPSIVSLTVKNPHKNRVLHVFESYSSNPQYFSHGFQELIVAPGGSTSIAFVFLPKWLGSSSAHLVLQTSSGGFIIKARGIAVESPYKIEPLVGISAPNNRKLVWDFSLHNPFNDVLYVEEVSTWLSLPSQTNQSLHFICRMDESQQLSSGLDYLLADKEWFRLESNTSEMRWLDIRPNKQWEVAPNKAESVLLMQLWPYNEGKVLGGTCLKLRNSRLDKTATVVLPLELEIHGKTNYSDGSGLITLDIEAFEPLDVMEAVVIISLTNHGADLLRLVSIELTDGLDLFTVRYKEGFLLFPGAVAKIGSVSYSRTFLSMEIEPEIPSDCKLSIATNNSDSSVMEISCLDLIYASSFSEQGSGIVASKASYISWSSQSEEEKHTNSRTGSLKGIANASAPAEVNHWTPLTLAYFVGDYYFTNFFIYHQAFLSSRSSSSHIFSSPTALPHSRDLCIQPDTFGGLSTQGGSVLFDGSSSLLNVYLCNLLVFSSLFFLYFLAFQLCCVFYVQSKLLKTFEVDELILSNWISHGAGTDTSVLEECKMFFPVVLVGTHFFKWISVHNPSQQPVVMQLILNSAEVIDHCKTDEPYEYTFSSRFTEINFPKSRIGFSLSDSAVTEALLHPSQTVMFGPIIFRPANRCMWRSSGLIRNNLSGVEWFPIQAFGGSYSLTLLEDGEPVWKLEFDNHLPLNMSSANFITSLKNTSSLCSYRISKEIYVKNIGDLLLQVKKLSISGTECSLDGFTIHECEHFTLEPGESVRLVISYNADFSTHVVQRDLELALSTGIFVIPMKASLPFDMFSQCRQTLIQPLQWKLSLFIFASVSALVILLASKKPHSFFVATEDCYENSDRTVSKAGKNCSHHNAKLSRSSSEGENSKVKFVDRYRVCENVTLNHPRMIQGKQDFNYQKEVPISCPTNHVKSLDQFSMIETPQRGSLTIKVIREKGRRRKRRATGAGLAAQLEVSSSQSGNSTSSSPVSSNASTPKKAWSVSPRSDLPYTGLSLEQRHYKMHDSEITIPGRVLESDKQCKMVGVVPTQRQSPANPKSPRHPAAPNVNFPEYGFTRHHIGSSSVLAPCSPIAPPARAPGQNSKDKCMKEEESHGIKKEHTYDIWGNHLSDNFLVRRKELAINADASEDDSQSFFASDPQSLVMMSSAWSVSPGQSLPSDNVTYHVPMN</sequence>
<accession>A0A8J5HB63</accession>
<feature type="region of interest" description="Disordered" evidence="7">
    <location>
        <begin position="1049"/>
        <end position="1068"/>
    </location>
</feature>
<evidence type="ECO:0000313" key="12">
    <source>
        <dbReference type="EMBL" id="KAG6524211.1"/>
    </source>
</evidence>
<evidence type="ECO:0000256" key="7">
    <source>
        <dbReference type="SAM" id="MobiDB-lite"/>
    </source>
</evidence>
<dbReference type="Proteomes" id="UP000734854">
    <property type="component" value="Unassembled WGS sequence"/>
</dbReference>
<dbReference type="InterPro" id="IPR056001">
    <property type="entry name" value="DUF7579"/>
</dbReference>
<evidence type="ECO:0000256" key="4">
    <source>
        <dbReference type="ARBA" id="ARBA00022729"/>
    </source>
</evidence>
<feature type="domain" description="TMEM131L fifth Ig-like" evidence="11">
    <location>
        <begin position="915"/>
        <end position="980"/>
    </location>
</feature>
<dbReference type="Pfam" id="PF24501">
    <property type="entry name" value="Ig_TMEM131L_5"/>
    <property type="match status" value="1"/>
</dbReference>
<feature type="compositionally biased region" description="Low complexity" evidence="7">
    <location>
        <begin position="1149"/>
        <end position="1180"/>
    </location>
</feature>
<dbReference type="GO" id="GO:0016020">
    <property type="term" value="C:membrane"/>
    <property type="evidence" value="ECO:0007669"/>
    <property type="project" value="UniProtKB-SubCell"/>
</dbReference>
<dbReference type="Pfam" id="PF12371">
    <property type="entry name" value="TMEM131_like_N"/>
    <property type="match status" value="1"/>
</dbReference>
<evidence type="ECO:0008006" key="14">
    <source>
        <dbReference type="Google" id="ProtNLM"/>
    </source>
</evidence>
<feature type="region of interest" description="Disordered" evidence="7">
    <location>
        <begin position="1139"/>
        <end position="1191"/>
    </location>
</feature>
<evidence type="ECO:0000256" key="3">
    <source>
        <dbReference type="ARBA" id="ARBA00022692"/>
    </source>
</evidence>
<feature type="transmembrane region" description="Helical" evidence="8">
    <location>
        <begin position="1010"/>
        <end position="1027"/>
    </location>
</feature>
<proteinExistence type="inferred from homology"/>
<evidence type="ECO:0000259" key="11">
    <source>
        <dbReference type="Pfam" id="PF24501"/>
    </source>
</evidence>
<organism evidence="12 13">
    <name type="scientific">Zingiber officinale</name>
    <name type="common">Ginger</name>
    <name type="synonym">Amomum zingiber</name>
    <dbReference type="NCBI Taxonomy" id="94328"/>
    <lineage>
        <taxon>Eukaryota</taxon>
        <taxon>Viridiplantae</taxon>
        <taxon>Streptophyta</taxon>
        <taxon>Embryophyta</taxon>
        <taxon>Tracheophyta</taxon>
        <taxon>Spermatophyta</taxon>
        <taxon>Magnoliopsida</taxon>
        <taxon>Liliopsida</taxon>
        <taxon>Zingiberales</taxon>
        <taxon>Zingiberaceae</taxon>
        <taxon>Zingiber</taxon>
    </lineage>
</organism>
<gene>
    <name evidence="12" type="ORF">ZIOFF_014103</name>
</gene>
<dbReference type="InterPro" id="IPR055437">
    <property type="entry name" value="TMEM131L_Ig_5"/>
</dbReference>
<comment type="caution">
    <text evidence="12">The sequence shown here is derived from an EMBL/GenBank/DDBJ whole genome shotgun (WGS) entry which is preliminary data.</text>
</comment>
<evidence type="ECO:0000259" key="10">
    <source>
        <dbReference type="Pfam" id="PF24474"/>
    </source>
</evidence>
<evidence type="ECO:0000256" key="5">
    <source>
        <dbReference type="ARBA" id="ARBA00022989"/>
    </source>
</evidence>
<keyword evidence="4" id="KW-0732">Signal</keyword>
<keyword evidence="5 8" id="KW-1133">Transmembrane helix</keyword>
<evidence type="ECO:0000259" key="9">
    <source>
        <dbReference type="Pfam" id="PF12371"/>
    </source>
</evidence>
<feature type="domain" description="DUF7579" evidence="10">
    <location>
        <begin position="442"/>
        <end position="554"/>
    </location>
</feature>
<keyword evidence="3 8" id="KW-0812">Transmembrane</keyword>
<dbReference type="EMBL" id="JACMSC010000004">
    <property type="protein sequence ID" value="KAG6524211.1"/>
    <property type="molecule type" value="Genomic_DNA"/>
</dbReference>